<dbReference type="PANTHER" id="PTHR24148">
    <property type="entry name" value="ANKYRIN REPEAT DOMAIN-CONTAINING PROTEIN 39 HOMOLOG-RELATED"/>
    <property type="match status" value="1"/>
</dbReference>
<protein>
    <recommendedName>
        <fullName evidence="1">Heterokaryon incompatibility domain-containing protein</fullName>
    </recommendedName>
</protein>
<dbReference type="AlphaFoldDB" id="A0A1L7XLK6"/>
<evidence type="ECO:0000259" key="1">
    <source>
        <dbReference type="Pfam" id="PF06985"/>
    </source>
</evidence>
<dbReference type="EMBL" id="FJOG01000034">
    <property type="protein sequence ID" value="CZR65940.1"/>
    <property type="molecule type" value="Genomic_DNA"/>
</dbReference>
<dbReference type="Pfam" id="PF06985">
    <property type="entry name" value="HET"/>
    <property type="match status" value="1"/>
</dbReference>
<sequence>MTQEMAEVFQYRKLEPPDEIRLLHLLPGTANGNIHANILHCPLADLSKCEALSYEWGELTREHGILCNGKTLKVTSNLLAALKRLRQPHVGRLLWIDAICINQDDVTERSHQVGLMGEVYKNAGRVVIWIGEENALTRDAFEVIPRLADSYGTLRLIKIPGIGEFKTGDKIGQYRELDAWPAVLEVLASRTYFSRLWTVQEIALSSEESTIVVCGAQSIEWKAFYAAARYILERNYGLSDTQLNTLGRIVRQSRLQTRFHDPASDRPLSLWSCVIATLRYDVGMPHDRLFALLGMVDEETRSELSHLSYDNSLDQVYGAATKVVVEKEQHLLHFNTIDTVSADRGPSWALCIEFGLTYWFPWKIKEGVDVPELNAPVISTQPISENARKQFLHDLEEIYFRKKNKFAPSQGRNLFRSTTGFIGVGPRGDNGADIIDSAVQKGDKIAIIARTNCPMILRPRDDGCYSVVGVAYVSGLRVGGDCPLTEIFDGVPPLVELRLR</sequence>
<proteinExistence type="predicted"/>
<dbReference type="PANTHER" id="PTHR24148:SF64">
    <property type="entry name" value="HETEROKARYON INCOMPATIBILITY DOMAIN-CONTAINING PROTEIN"/>
    <property type="match status" value="1"/>
</dbReference>
<evidence type="ECO:0000313" key="2">
    <source>
        <dbReference type="EMBL" id="CZR65940.1"/>
    </source>
</evidence>
<feature type="domain" description="Heterokaryon incompatibility" evidence="1">
    <location>
        <begin position="50"/>
        <end position="201"/>
    </location>
</feature>
<keyword evidence="3" id="KW-1185">Reference proteome</keyword>
<dbReference type="OrthoDB" id="3553147at2759"/>
<reference evidence="2 3" key="1">
    <citation type="submission" date="2016-03" db="EMBL/GenBank/DDBJ databases">
        <authorList>
            <person name="Ploux O."/>
        </authorList>
    </citation>
    <scope>NUCLEOTIDE SEQUENCE [LARGE SCALE GENOMIC DNA]</scope>
    <source>
        <strain evidence="2 3">UAMH 11012</strain>
    </source>
</reference>
<evidence type="ECO:0000313" key="3">
    <source>
        <dbReference type="Proteomes" id="UP000184330"/>
    </source>
</evidence>
<dbReference type="Proteomes" id="UP000184330">
    <property type="component" value="Unassembled WGS sequence"/>
</dbReference>
<gene>
    <name evidence="2" type="ORF">PAC_15840</name>
</gene>
<dbReference type="InterPro" id="IPR052895">
    <property type="entry name" value="HetReg/Transcr_Mod"/>
</dbReference>
<dbReference type="STRING" id="576137.A0A1L7XLK6"/>
<accession>A0A1L7XLK6</accession>
<name>A0A1L7XLK6_9HELO</name>
<dbReference type="InterPro" id="IPR010730">
    <property type="entry name" value="HET"/>
</dbReference>
<organism evidence="2 3">
    <name type="scientific">Phialocephala subalpina</name>
    <dbReference type="NCBI Taxonomy" id="576137"/>
    <lineage>
        <taxon>Eukaryota</taxon>
        <taxon>Fungi</taxon>
        <taxon>Dikarya</taxon>
        <taxon>Ascomycota</taxon>
        <taxon>Pezizomycotina</taxon>
        <taxon>Leotiomycetes</taxon>
        <taxon>Helotiales</taxon>
        <taxon>Mollisiaceae</taxon>
        <taxon>Phialocephala</taxon>
        <taxon>Phialocephala fortinii species complex</taxon>
    </lineage>
</organism>